<evidence type="ECO:0000256" key="2">
    <source>
        <dbReference type="ARBA" id="ARBA00022643"/>
    </source>
</evidence>
<name>A0A3A8HAF4_9BACT</name>
<proteinExistence type="inferred from homology"/>
<dbReference type="AlphaFoldDB" id="A0A3A8HAF4"/>
<dbReference type="Gene3D" id="3.40.109.10">
    <property type="entry name" value="NADH Oxidase"/>
    <property type="match status" value="1"/>
</dbReference>
<evidence type="ECO:0000259" key="6">
    <source>
        <dbReference type="Pfam" id="PF00881"/>
    </source>
</evidence>
<dbReference type="InterPro" id="IPR000415">
    <property type="entry name" value="Nitroreductase-like"/>
</dbReference>
<keyword evidence="5" id="KW-0520">NAD</keyword>
<dbReference type="OrthoDB" id="9809288at2"/>
<evidence type="ECO:0000256" key="1">
    <source>
        <dbReference type="ARBA" id="ARBA00022630"/>
    </source>
</evidence>
<sequence>MATTNTALDTDALEQLFTEARTHSAWQDRPVTEETLRRIYELARMAPTAVNSQPVRLVFVKSREAKERLKPTLSPGNVDKTMQAPVTVIIAYDTAFHEQMPRLFPSRDMKSVFAAWTPEAREQSALLNGSLQAGYVILAARALGLDCGPMGGFDKAKVDEAFLQGTGWKSNILLNLGYGDPAKLFPRNPRLSFEDACRMA</sequence>
<dbReference type="InterPro" id="IPR029479">
    <property type="entry name" value="Nitroreductase"/>
</dbReference>
<keyword evidence="4 5" id="KW-0560">Oxidoreductase</keyword>
<comment type="cofactor">
    <cofactor evidence="5">
        <name>FMN</name>
        <dbReference type="ChEBI" id="CHEBI:58210"/>
    </cofactor>
</comment>
<evidence type="ECO:0000256" key="3">
    <source>
        <dbReference type="ARBA" id="ARBA00022857"/>
    </source>
</evidence>
<protein>
    <recommendedName>
        <fullName evidence="5">Putative NADH dehydrogenase/NAD(P)H nitroreductase HMI49_38290</fullName>
        <ecNumber evidence="5">1.-.-.-</ecNumber>
    </recommendedName>
</protein>
<keyword evidence="8" id="KW-1185">Reference proteome</keyword>
<dbReference type="Pfam" id="PF00881">
    <property type="entry name" value="Nitroreductase"/>
    <property type="match status" value="1"/>
</dbReference>
<organism evidence="7 8">
    <name type="scientific">Corallococcus exercitus</name>
    <dbReference type="NCBI Taxonomy" id="2316736"/>
    <lineage>
        <taxon>Bacteria</taxon>
        <taxon>Pseudomonadati</taxon>
        <taxon>Myxococcota</taxon>
        <taxon>Myxococcia</taxon>
        <taxon>Myxococcales</taxon>
        <taxon>Cystobacterineae</taxon>
        <taxon>Myxococcaceae</taxon>
        <taxon>Corallococcus</taxon>
    </lineage>
</organism>
<dbReference type="InterPro" id="IPR050461">
    <property type="entry name" value="Nitroreductase_HadB/RutE"/>
</dbReference>
<evidence type="ECO:0000313" key="8">
    <source>
        <dbReference type="Proteomes" id="UP000563426"/>
    </source>
</evidence>
<reference evidence="7 8" key="1">
    <citation type="submission" date="2020-05" db="EMBL/GenBank/DDBJ databases">
        <authorList>
            <person name="Whitworth D."/>
        </authorList>
    </citation>
    <scope>NUCLEOTIDE SEQUENCE [LARGE SCALE GENOMIC DNA]</scope>
    <source>
        <strain evidence="7 8">AB043B</strain>
    </source>
</reference>
<dbReference type="GO" id="GO:0016491">
    <property type="term" value="F:oxidoreductase activity"/>
    <property type="evidence" value="ECO:0007669"/>
    <property type="project" value="UniProtKB-UniRule"/>
</dbReference>
<comment type="similarity">
    <text evidence="5">Belongs to the nitroreductase family. HadB/RutE subfamily.</text>
</comment>
<dbReference type="CDD" id="cd02148">
    <property type="entry name" value="RutE-like"/>
    <property type="match status" value="1"/>
</dbReference>
<dbReference type="Proteomes" id="UP000563426">
    <property type="component" value="Unassembled WGS sequence"/>
</dbReference>
<keyword evidence="1 5" id="KW-0285">Flavoprotein</keyword>
<comment type="caution">
    <text evidence="7">The sequence shown here is derived from an EMBL/GenBank/DDBJ whole genome shotgun (WGS) entry which is preliminary data.</text>
</comment>
<keyword evidence="2 5" id="KW-0288">FMN</keyword>
<dbReference type="SUPFAM" id="SSF55469">
    <property type="entry name" value="FMN-dependent nitroreductase-like"/>
    <property type="match status" value="1"/>
</dbReference>
<dbReference type="InterPro" id="IPR023936">
    <property type="entry name" value="RutE-like"/>
</dbReference>
<gene>
    <name evidence="7" type="ORF">HMI49_38290</name>
</gene>
<feature type="domain" description="Nitroreductase" evidence="6">
    <location>
        <begin position="21"/>
        <end position="178"/>
    </location>
</feature>
<evidence type="ECO:0000313" key="7">
    <source>
        <dbReference type="EMBL" id="NOK39051.1"/>
    </source>
</evidence>
<evidence type="ECO:0000256" key="5">
    <source>
        <dbReference type="HAMAP-Rule" id="MF_01204"/>
    </source>
</evidence>
<keyword evidence="3 5" id="KW-0521">NADP</keyword>
<dbReference type="EMBL" id="JABFJV010000406">
    <property type="protein sequence ID" value="NOK39051.1"/>
    <property type="molecule type" value="Genomic_DNA"/>
</dbReference>
<dbReference type="EC" id="1.-.-.-" evidence="5"/>
<evidence type="ECO:0000256" key="4">
    <source>
        <dbReference type="ARBA" id="ARBA00023002"/>
    </source>
</evidence>
<dbReference type="RefSeq" id="WP_120529760.1">
    <property type="nucleotide sequence ID" value="NZ_JABFJV010000406.1"/>
</dbReference>
<dbReference type="HAMAP" id="MF_01204">
    <property type="entry name" value="Oxidoreductase_RutE_HadB"/>
    <property type="match status" value="1"/>
</dbReference>
<dbReference type="PANTHER" id="PTHR43543:SF1">
    <property type="entry name" value="MALONIC SEMIALDEHYDE REDUCTASE RUTE-RELATED"/>
    <property type="match status" value="1"/>
</dbReference>
<dbReference type="PANTHER" id="PTHR43543">
    <property type="entry name" value="MALONIC SEMIALDEHYDE REDUCTASE RUTE-RELATED"/>
    <property type="match status" value="1"/>
</dbReference>
<dbReference type="NCBIfam" id="NF003768">
    <property type="entry name" value="PRK05365.1"/>
    <property type="match status" value="1"/>
</dbReference>
<accession>A0A3A8HAF4</accession>